<dbReference type="Proteomes" id="UP000319837">
    <property type="component" value="Unassembled WGS sequence"/>
</dbReference>
<keyword evidence="1" id="KW-1133">Transmembrane helix</keyword>
<accession>A0A553SND6</accession>
<evidence type="ECO:0000313" key="2">
    <source>
        <dbReference type="EMBL" id="TRZ38505.1"/>
    </source>
</evidence>
<name>A0A553SND6_NIACI</name>
<evidence type="ECO:0000313" key="3">
    <source>
        <dbReference type="Proteomes" id="UP000319837"/>
    </source>
</evidence>
<protein>
    <submittedName>
        <fullName evidence="2">Uncharacterized protein</fullName>
    </submittedName>
</protein>
<comment type="caution">
    <text evidence="2">The sequence shown here is derived from an EMBL/GenBank/DDBJ whole genome shotgun (WGS) entry which is preliminary data.</text>
</comment>
<organism evidence="2 3">
    <name type="scientific">Niallia circulans</name>
    <name type="common">Bacillus circulans</name>
    <dbReference type="NCBI Taxonomy" id="1397"/>
    <lineage>
        <taxon>Bacteria</taxon>
        <taxon>Bacillati</taxon>
        <taxon>Bacillota</taxon>
        <taxon>Bacilli</taxon>
        <taxon>Bacillales</taxon>
        <taxon>Bacillaceae</taxon>
        <taxon>Niallia</taxon>
    </lineage>
</organism>
<proteinExistence type="predicted"/>
<feature type="transmembrane region" description="Helical" evidence="1">
    <location>
        <begin position="39"/>
        <end position="58"/>
    </location>
</feature>
<sequence>MKRYISIFILSILLGLVLLGFLIPLMIGIDSVGEVDTVIGILCIFFGSFIITQLFYIIDLIKKQKS</sequence>
<keyword evidence="1" id="KW-0472">Membrane</keyword>
<gene>
    <name evidence="2" type="ORF">CEQ21_24265</name>
</gene>
<feature type="transmembrane region" description="Helical" evidence="1">
    <location>
        <begin position="7"/>
        <end position="27"/>
    </location>
</feature>
<reference evidence="3" key="1">
    <citation type="submission" date="2018-10" db="EMBL/GenBank/DDBJ databases">
        <title>FDA dAtabase for Regulatory Grade micrObial Sequences (FDA-ARGOS): Supporting development and validation of Infectious Disease Dx tests.</title>
        <authorList>
            <person name="Minogue T."/>
            <person name="Wolcott M."/>
            <person name="Wasieloski L."/>
            <person name="Aguilar W."/>
            <person name="Moore D."/>
            <person name="Tallon L."/>
            <person name="Sadzewicz L."/>
            <person name="Sengamalay N."/>
            <person name="Ott S."/>
            <person name="Godinez A."/>
            <person name="Nagaraj S."/>
            <person name="Vavikolanu K."/>
            <person name="Vyas G."/>
            <person name="Nadendla S."/>
            <person name="George J."/>
            <person name="Sichtig H."/>
        </authorList>
    </citation>
    <scope>NUCLEOTIDE SEQUENCE [LARGE SCALE GENOMIC DNA]</scope>
    <source>
        <strain evidence="3">FDAARGOS_343</strain>
    </source>
</reference>
<dbReference type="RefSeq" id="WP_144454703.1">
    <property type="nucleotide sequence ID" value="NZ_RIBP01000004.1"/>
</dbReference>
<dbReference type="EMBL" id="RIBP01000004">
    <property type="protein sequence ID" value="TRZ38505.1"/>
    <property type="molecule type" value="Genomic_DNA"/>
</dbReference>
<keyword evidence="1" id="KW-0812">Transmembrane</keyword>
<evidence type="ECO:0000256" key="1">
    <source>
        <dbReference type="SAM" id="Phobius"/>
    </source>
</evidence>
<dbReference type="AlphaFoldDB" id="A0A553SND6"/>